<evidence type="ECO:0000313" key="1">
    <source>
        <dbReference type="EMBL" id="RDY13520.1"/>
    </source>
</evidence>
<accession>A0A371IES4</accession>
<dbReference type="AlphaFoldDB" id="A0A371IES4"/>
<comment type="caution">
    <text evidence="1">The sequence shown here is derived from an EMBL/GenBank/DDBJ whole genome shotgun (WGS) entry which is preliminary data.</text>
</comment>
<sequence>MAYCCSIHTYTYASIQSLIHPLTTVHGTSVTFSQSSGRRLKVRAALVARGGWPVLWHTLFRFKPNPRTLLFRYYPSLQSVHIFQVPSLLGTRIIGITHGGETLELEGPMTRRRLKTVQEKVQHNLVTPKDQREDQEGHTLYHLSSCLVGNSKYIIDIMNELREKLDLVGKGLDLVQKDAQSTNNKVKALSKAKEDGSRGGMVQEEGTIMTIVGVHDPVRKRGVKDMRGI</sequence>
<dbReference type="Proteomes" id="UP000257109">
    <property type="component" value="Unassembled WGS sequence"/>
</dbReference>
<reference evidence="1" key="1">
    <citation type="submission" date="2018-05" db="EMBL/GenBank/DDBJ databases">
        <title>Draft genome of Mucuna pruriens seed.</title>
        <authorList>
            <person name="Nnadi N.E."/>
            <person name="Vos R."/>
            <person name="Hasami M.H."/>
            <person name="Devisetty U.K."/>
            <person name="Aguiy J.C."/>
        </authorList>
    </citation>
    <scope>NUCLEOTIDE SEQUENCE [LARGE SCALE GENOMIC DNA]</scope>
    <source>
        <strain evidence="1">JCA_2017</strain>
    </source>
</reference>
<proteinExistence type="predicted"/>
<feature type="non-terminal residue" evidence="1">
    <location>
        <position position="1"/>
    </location>
</feature>
<protein>
    <submittedName>
        <fullName evidence="1">Uncharacterized protein</fullName>
    </submittedName>
</protein>
<name>A0A371IES4_MUCPR</name>
<keyword evidence="2" id="KW-1185">Reference proteome</keyword>
<organism evidence="1 2">
    <name type="scientific">Mucuna pruriens</name>
    <name type="common">Velvet bean</name>
    <name type="synonym">Dolichos pruriens</name>
    <dbReference type="NCBI Taxonomy" id="157652"/>
    <lineage>
        <taxon>Eukaryota</taxon>
        <taxon>Viridiplantae</taxon>
        <taxon>Streptophyta</taxon>
        <taxon>Embryophyta</taxon>
        <taxon>Tracheophyta</taxon>
        <taxon>Spermatophyta</taxon>
        <taxon>Magnoliopsida</taxon>
        <taxon>eudicotyledons</taxon>
        <taxon>Gunneridae</taxon>
        <taxon>Pentapetalae</taxon>
        <taxon>rosids</taxon>
        <taxon>fabids</taxon>
        <taxon>Fabales</taxon>
        <taxon>Fabaceae</taxon>
        <taxon>Papilionoideae</taxon>
        <taxon>50 kb inversion clade</taxon>
        <taxon>NPAAA clade</taxon>
        <taxon>indigoferoid/millettioid clade</taxon>
        <taxon>Phaseoleae</taxon>
        <taxon>Mucuna</taxon>
    </lineage>
</organism>
<evidence type="ECO:0000313" key="2">
    <source>
        <dbReference type="Proteomes" id="UP000257109"/>
    </source>
</evidence>
<dbReference type="EMBL" id="QJKJ01000263">
    <property type="protein sequence ID" value="RDY13520.1"/>
    <property type="molecule type" value="Genomic_DNA"/>
</dbReference>
<gene>
    <name evidence="1" type="ORF">CR513_01541</name>
</gene>